<keyword evidence="4" id="KW-0378">Hydrolase</keyword>
<evidence type="ECO:0000313" key="11">
    <source>
        <dbReference type="Proteomes" id="UP000180175"/>
    </source>
</evidence>
<accession>A0A1S2L119</accession>
<dbReference type="PANTHER" id="PTHR30471">
    <property type="entry name" value="DNA REPAIR PROTEIN RADC"/>
    <property type="match status" value="1"/>
</dbReference>
<dbReference type="GO" id="GO:0006508">
    <property type="term" value="P:proteolysis"/>
    <property type="evidence" value="ECO:0007669"/>
    <property type="project" value="UniProtKB-KW"/>
</dbReference>
<evidence type="ECO:0000256" key="4">
    <source>
        <dbReference type="ARBA" id="ARBA00022801"/>
    </source>
</evidence>
<proteinExistence type="inferred from homology"/>
<keyword evidence="2" id="KW-0645">Protease</keyword>
<evidence type="ECO:0000256" key="5">
    <source>
        <dbReference type="ARBA" id="ARBA00022833"/>
    </source>
</evidence>
<evidence type="ECO:0000256" key="2">
    <source>
        <dbReference type="ARBA" id="ARBA00022670"/>
    </source>
</evidence>
<keyword evidence="6" id="KW-0482">Metalloprotease</keyword>
<dbReference type="EMBL" id="LQXD01000186">
    <property type="protein sequence ID" value="OIJ06169.1"/>
    <property type="molecule type" value="Genomic_DNA"/>
</dbReference>
<feature type="domain" description="MPN" evidence="8">
    <location>
        <begin position="102"/>
        <end position="223"/>
    </location>
</feature>
<name>A0A1S2L119_9BACI</name>
<evidence type="ECO:0000313" key="9">
    <source>
        <dbReference type="EMBL" id="OIJ06169.1"/>
    </source>
</evidence>
<evidence type="ECO:0000313" key="10">
    <source>
        <dbReference type="EMBL" id="QOY37662.1"/>
    </source>
</evidence>
<comment type="similarity">
    <text evidence="1 7">Belongs to the UPF0758 family.</text>
</comment>
<dbReference type="CDD" id="cd08071">
    <property type="entry name" value="MPN_DUF2466"/>
    <property type="match status" value="1"/>
</dbReference>
<dbReference type="PANTHER" id="PTHR30471:SF3">
    <property type="entry name" value="UPF0758 PROTEIN YEES-RELATED"/>
    <property type="match status" value="1"/>
</dbReference>
<dbReference type="RefSeq" id="WP_071318983.1">
    <property type="nucleotide sequence ID" value="NZ_CP063356.2"/>
</dbReference>
<keyword evidence="5" id="KW-0862">Zinc</keyword>
<dbReference type="EMBL" id="CP063356">
    <property type="protein sequence ID" value="QOY37662.1"/>
    <property type="molecule type" value="Genomic_DNA"/>
</dbReference>
<dbReference type="Proteomes" id="UP000180175">
    <property type="component" value="Chromosome"/>
</dbReference>
<dbReference type="OrthoDB" id="9804482at2"/>
<evidence type="ECO:0000256" key="1">
    <source>
        <dbReference type="ARBA" id="ARBA00010243"/>
    </source>
</evidence>
<dbReference type="InterPro" id="IPR025657">
    <property type="entry name" value="RadC_JAB"/>
</dbReference>
<dbReference type="GO" id="GO:0008237">
    <property type="term" value="F:metallopeptidase activity"/>
    <property type="evidence" value="ECO:0007669"/>
    <property type="project" value="UniProtKB-KW"/>
</dbReference>
<dbReference type="SUPFAM" id="SSF102712">
    <property type="entry name" value="JAB1/MPN domain"/>
    <property type="match status" value="1"/>
</dbReference>
<keyword evidence="3" id="KW-0479">Metal-binding</keyword>
<reference evidence="9 11" key="1">
    <citation type="submission" date="2016-10" db="EMBL/GenBank/DDBJ databases">
        <title>Draft genome sequences of four alkaliphilic bacteria belonging to the Anaerobacillus genus.</title>
        <authorList>
            <person name="Bassil N.M."/>
            <person name="Lloyd J.R."/>
        </authorList>
    </citation>
    <scope>NUCLEOTIDE SEQUENCE [LARGE SCALE GENOMIC DNA]</scope>
    <source>
        <strain evidence="9 11">NB2006</strain>
    </source>
</reference>
<reference evidence="10 11" key="2">
    <citation type="journal article" date="2017" name="Genome Announc.">
        <title>Draft Genome Sequences of Four Alkaliphilic Bacteria Belonging to the Anaerobacillus Genus.</title>
        <authorList>
            <person name="Bassil N.M."/>
            <person name="Lloyd J.R."/>
        </authorList>
    </citation>
    <scope>NUCLEOTIDE SEQUENCE [LARGE SCALE GENOMIC DNA]</scope>
    <source>
        <strain evidence="10 11">NB2006</strain>
    </source>
</reference>
<evidence type="ECO:0000256" key="7">
    <source>
        <dbReference type="RuleBase" id="RU003797"/>
    </source>
</evidence>
<dbReference type="AlphaFoldDB" id="A0A1S2L119"/>
<dbReference type="Pfam" id="PF04002">
    <property type="entry name" value="RadC"/>
    <property type="match status" value="1"/>
</dbReference>
<dbReference type="InterPro" id="IPR001405">
    <property type="entry name" value="UPF0758"/>
</dbReference>
<evidence type="ECO:0000256" key="3">
    <source>
        <dbReference type="ARBA" id="ARBA00022723"/>
    </source>
</evidence>
<sequence>MQTSLFNKNISEKSYTEIVREKIAFYGTEYASINDLLAIIIGKDNPILCSQIASLSVRELMDMTISDFMEFDGIGKRTAEQLVASIALAKKLANESLPSMHTARNPEDTAKIFDDLRHNQQEHFVVAYLDTKLHVIGKKTISIGLIDAALVHPREVYKDAIKRSAATIICAHSHPSGDPNPSKEDLEITKRLKKAGELIGIKLLDHVIIGDGRWVSLKDMGYI</sequence>
<evidence type="ECO:0000259" key="8">
    <source>
        <dbReference type="PROSITE" id="PS50249"/>
    </source>
</evidence>
<dbReference type="Gene3D" id="3.40.140.10">
    <property type="entry name" value="Cytidine Deaminase, domain 2"/>
    <property type="match status" value="1"/>
</dbReference>
<dbReference type="KEGG" id="aia:AWH56_008810"/>
<reference evidence="10 11" key="3">
    <citation type="journal article" date="2019" name="Int. J. Syst. Evol. Microbiol.">
        <title>Anaerobacillus isosaccharinicus sp. nov., an alkaliphilic bacterium which degrades isosaccharinic acid.</title>
        <authorList>
            <person name="Bassil N.M."/>
            <person name="Lloyd J.R."/>
        </authorList>
    </citation>
    <scope>NUCLEOTIDE SEQUENCE [LARGE SCALE GENOMIC DNA]</scope>
    <source>
        <strain evidence="10 11">NB2006</strain>
    </source>
</reference>
<keyword evidence="11" id="KW-1185">Reference proteome</keyword>
<dbReference type="PROSITE" id="PS50249">
    <property type="entry name" value="MPN"/>
    <property type="match status" value="1"/>
</dbReference>
<reference evidence="10" key="4">
    <citation type="submission" date="2020-10" db="EMBL/GenBank/DDBJ databases">
        <authorList>
            <person name="Bassil N.M."/>
            <person name="Lloyd J.R."/>
        </authorList>
    </citation>
    <scope>NUCLEOTIDE SEQUENCE</scope>
    <source>
        <strain evidence="10">NB2006</strain>
    </source>
</reference>
<dbReference type="InterPro" id="IPR037518">
    <property type="entry name" value="MPN"/>
</dbReference>
<protein>
    <submittedName>
        <fullName evidence="10">DNA repair protein RadC</fullName>
    </submittedName>
</protein>
<organism evidence="9 11">
    <name type="scientific">Anaerobacillus isosaccharinicus</name>
    <dbReference type="NCBI Taxonomy" id="1532552"/>
    <lineage>
        <taxon>Bacteria</taxon>
        <taxon>Bacillati</taxon>
        <taxon>Bacillota</taxon>
        <taxon>Bacilli</taxon>
        <taxon>Bacillales</taxon>
        <taxon>Bacillaceae</taxon>
        <taxon>Anaerobacillus</taxon>
    </lineage>
</organism>
<gene>
    <name evidence="10" type="primary">radC</name>
    <name evidence="10" type="ORF">AWH56_008810</name>
    <name evidence="9" type="ORF">AWH56_21545</name>
</gene>
<dbReference type="NCBIfam" id="TIGR00608">
    <property type="entry name" value="radc"/>
    <property type="match status" value="1"/>
</dbReference>
<dbReference type="GO" id="GO:0046872">
    <property type="term" value="F:metal ion binding"/>
    <property type="evidence" value="ECO:0007669"/>
    <property type="project" value="UniProtKB-KW"/>
</dbReference>
<dbReference type="NCBIfam" id="NF000642">
    <property type="entry name" value="PRK00024.1"/>
    <property type="match status" value="1"/>
</dbReference>
<evidence type="ECO:0000256" key="6">
    <source>
        <dbReference type="ARBA" id="ARBA00023049"/>
    </source>
</evidence>